<evidence type="ECO:0000313" key="1">
    <source>
        <dbReference type="EMBL" id="AEA44883.1"/>
    </source>
</evidence>
<proteinExistence type="predicted"/>
<name>F2IIF7_FLUTR</name>
<organism evidence="1 2">
    <name type="scientific">Fluviicola taffensis (strain DSM 16823 / NCIMB 13979 / RW262)</name>
    <dbReference type="NCBI Taxonomy" id="755732"/>
    <lineage>
        <taxon>Bacteria</taxon>
        <taxon>Pseudomonadati</taxon>
        <taxon>Bacteroidota</taxon>
        <taxon>Flavobacteriia</taxon>
        <taxon>Flavobacteriales</taxon>
        <taxon>Crocinitomicaceae</taxon>
        <taxon>Fluviicola</taxon>
    </lineage>
</organism>
<keyword evidence="2" id="KW-1185">Reference proteome</keyword>
<accession>F2IIF7</accession>
<evidence type="ECO:0000313" key="2">
    <source>
        <dbReference type="Proteomes" id="UP000007463"/>
    </source>
</evidence>
<gene>
    <name evidence="1" type="ordered locus">Fluta_2904</name>
</gene>
<dbReference type="STRING" id="755732.Fluta_2904"/>
<reference evidence="1 2" key="1">
    <citation type="journal article" date="2011" name="Stand. Genomic Sci.">
        <title>Complete genome sequence of the gliding freshwater bacterium Fluviicola taffensis type strain (RW262).</title>
        <authorList>
            <person name="Woyke T."/>
            <person name="Chertkov O."/>
            <person name="Lapidus A."/>
            <person name="Nolan M."/>
            <person name="Lucas S."/>
            <person name="Del Rio T.G."/>
            <person name="Tice H."/>
            <person name="Cheng J.F."/>
            <person name="Tapia R."/>
            <person name="Han C."/>
            <person name="Goodwin L."/>
            <person name="Pitluck S."/>
            <person name="Liolios K."/>
            <person name="Pagani I."/>
            <person name="Ivanova N."/>
            <person name="Huntemann M."/>
            <person name="Mavromatis K."/>
            <person name="Mikhailova N."/>
            <person name="Pati A."/>
            <person name="Chen A."/>
            <person name="Palaniappan K."/>
            <person name="Land M."/>
            <person name="Hauser L."/>
            <person name="Brambilla E.M."/>
            <person name="Rohde M."/>
            <person name="Mwirichia R."/>
            <person name="Sikorski J."/>
            <person name="Tindall B.J."/>
            <person name="Goker M."/>
            <person name="Bristow J."/>
            <person name="Eisen J.A."/>
            <person name="Markowitz V."/>
            <person name="Hugenholtz P."/>
            <person name="Klenk H.P."/>
            <person name="Kyrpides N.C."/>
        </authorList>
    </citation>
    <scope>NUCLEOTIDE SEQUENCE [LARGE SCALE GENOMIC DNA]</scope>
    <source>
        <strain evidence="2">DSM 16823 / RW262 / RW262</strain>
    </source>
</reference>
<dbReference type="EMBL" id="CP002542">
    <property type="protein sequence ID" value="AEA44883.1"/>
    <property type="molecule type" value="Genomic_DNA"/>
</dbReference>
<dbReference type="KEGG" id="fte:Fluta_2904"/>
<dbReference type="HOGENOM" id="CLU_2649188_0_0_10"/>
<protein>
    <submittedName>
        <fullName evidence="1">Uncharacterized protein</fullName>
    </submittedName>
</protein>
<reference evidence="2" key="2">
    <citation type="submission" date="2011-02" db="EMBL/GenBank/DDBJ databases">
        <title>The complete genome of Fluviicola taffensis DSM 16823.</title>
        <authorList>
            <consortium name="US DOE Joint Genome Institute (JGI-PGF)"/>
            <person name="Lucas S."/>
            <person name="Copeland A."/>
            <person name="Lapidus A."/>
            <person name="Bruce D."/>
            <person name="Goodwin L."/>
            <person name="Pitluck S."/>
            <person name="Kyrpides N."/>
            <person name="Mavromatis K."/>
            <person name="Ivanova N."/>
            <person name="Mikhailova N."/>
            <person name="Pagani I."/>
            <person name="Chertkov O."/>
            <person name="Detter J.C."/>
            <person name="Han C."/>
            <person name="Tapia R."/>
            <person name="Land M."/>
            <person name="Hauser L."/>
            <person name="Markowitz V."/>
            <person name="Cheng J.-F."/>
            <person name="Hugenholtz P."/>
            <person name="Woyke T."/>
            <person name="Wu D."/>
            <person name="Tindall B."/>
            <person name="Pomrenke H.G."/>
            <person name="Brambilla E."/>
            <person name="Klenk H.-P."/>
            <person name="Eisen J.A."/>
        </authorList>
    </citation>
    <scope>NUCLEOTIDE SEQUENCE [LARGE SCALE GENOMIC DNA]</scope>
    <source>
        <strain evidence="2">DSM 16823 / RW262 / RW262</strain>
    </source>
</reference>
<dbReference type="AlphaFoldDB" id="F2IIF7"/>
<dbReference type="Proteomes" id="UP000007463">
    <property type="component" value="Chromosome"/>
</dbReference>
<sequence length="76" mass="8798">MWSIQYKPVSVISESTKTNCKVCKAENQKEILTEKKVLTILYIIPIRIGTNRIEICPSCNSRMKIKEDQNLIDSRI</sequence>